<proteinExistence type="predicted"/>
<sequence>MYKMIRIFIFLLISFFLFFIWLGSDHQDTVSNRQTTATLSGKITDKESAQNCLDLVKKNLAAATEKNLEAYLATLSDKAQADTKKELSSIDSYDLEHELIAFKVLEQRPDSLFVEAFQRTNNQGTTHYQNHIAQIHYTFMIEAGEWKITDAIITNIEQID</sequence>
<organism evidence="1 2">
    <name type="scientific">Enterococcus durans</name>
    <dbReference type="NCBI Taxonomy" id="53345"/>
    <lineage>
        <taxon>Bacteria</taxon>
        <taxon>Bacillati</taxon>
        <taxon>Bacillota</taxon>
        <taxon>Bacilli</taxon>
        <taxon>Lactobacillales</taxon>
        <taxon>Enterococcaceae</taxon>
        <taxon>Enterococcus</taxon>
    </lineage>
</organism>
<evidence type="ECO:0000313" key="2">
    <source>
        <dbReference type="Proteomes" id="UP000252797"/>
    </source>
</evidence>
<dbReference type="AlphaFoldDB" id="A0A367CD57"/>
<dbReference type="EMBL" id="LEPB01000004">
    <property type="protein sequence ID" value="RCA10585.1"/>
    <property type="molecule type" value="Genomic_DNA"/>
</dbReference>
<dbReference type="RefSeq" id="WP_230315236.1">
    <property type="nucleotide sequence ID" value="NZ_JADPAK010000004.1"/>
</dbReference>
<protein>
    <submittedName>
        <fullName evidence="1">Uncharacterized protein</fullName>
    </submittedName>
</protein>
<evidence type="ECO:0000313" key="1">
    <source>
        <dbReference type="EMBL" id="RCA10585.1"/>
    </source>
</evidence>
<gene>
    <name evidence="1" type="ORF">EA71_01337</name>
</gene>
<accession>A0A367CD57</accession>
<dbReference type="Proteomes" id="UP000252797">
    <property type="component" value="Unassembled WGS sequence"/>
</dbReference>
<reference evidence="1 2" key="1">
    <citation type="submission" date="2015-06" db="EMBL/GenBank/DDBJ databases">
        <title>The Genome Sequence of Enterococcus durans 4EA1.</title>
        <authorList>
            <consortium name="The Broad Institute Genomics Platform"/>
            <consortium name="The Broad Institute Genome Sequencing Center for Infectious Disease"/>
            <person name="Earl A.M."/>
            <person name="Van Tyne D."/>
            <person name="Lebreton F."/>
            <person name="Saavedra J.T."/>
            <person name="Gilmore M.S."/>
            <person name="Manson Mcguire A."/>
            <person name="Clock S."/>
            <person name="Crupain M."/>
            <person name="Rangan U."/>
            <person name="Young S."/>
            <person name="Abouelleil A."/>
            <person name="Cao P."/>
            <person name="Chapman S.B."/>
            <person name="Griggs A."/>
            <person name="Priest M."/>
            <person name="Shea T."/>
            <person name="Wortman J."/>
            <person name="Nusbaum C."/>
            <person name="Birren B."/>
        </authorList>
    </citation>
    <scope>NUCLEOTIDE SEQUENCE [LARGE SCALE GENOMIC DNA]</scope>
    <source>
        <strain evidence="1 2">4EA1</strain>
    </source>
</reference>
<comment type="caution">
    <text evidence="1">The sequence shown here is derived from an EMBL/GenBank/DDBJ whole genome shotgun (WGS) entry which is preliminary data.</text>
</comment>
<name>A0A367CD57_9ENTE</name>